<proteinExistence type="predicted"/>
<name>A0ABR0K2K1_9EURO</name>
<gene>
    <name evidence="3" type="ORF">LTR24_007718</name>
</gene>
<feature type="compositionally biased region" description="Polar residues" evidence="1">
    <location>
        <begin position="14"/>
        <end position="35"/>
    </location>
</feature>
<feature type="transmembrane region" description="Helical" evidence="2">
    <location>
        <begin position="72"/>
        <end position="93"/>
    </location>
</feature>
<accession>A0ABR0K2K1</accession>
<keyword evidence="4" id="KW-1185">Reference proteome</keyword>
<keyword evidence="2" id="KW-0812">Transmembrane</keyword>
<organism evidence="3 4">
    <name type="scientific">Lithohypha guttulata</name>
    <dbReference type="NCBI Taxonomy" id="1690604"/>
    <lineage>
        <taxon>Eukaryota</taxon>
        <taxon>Fungi</taxon>
        <taxon>Dikarya</taxon>
        <taxon>Ascomycota</taxon>
        <taxon>Pezizomycotina</taxon>
        <taxon>Eurotiomycetes</taxon>
        <taxon>Chaetothyriomycetidae</taxon>
        <taxon>Chaetothyriales</taxon>
        <taxon>Trichomeriaceae</taxon>
        <taxon>Lithohypha</taxon>
    </lineage>
</organism>
<feature type="transmembrane region" description="Helical" evidence="2">
    <location>
        <begin position="165"/>
        <end position="182"/>
    </location>
</feature>
<evidence type="ECO:0000256" key="2">
    <source>
        <dbReference type="SAM" id="Phobius"/>
    </source>
</evidence>
<feature type="region of interest" description="Disordered" evidence="1">
    <location>
        <begin position="1"/>
        <end position="53"/>
    </location>
</feature>
<protein>
    <submittedName>
        <fullName evidence="3">Uncharacterized protein</fullName>
    </submittedName>
</protein>
<feature type="transmembrane region" description="Helical" evidence="2">
    <location>
        <begin position="212"/>
        <end position="231"/>
    </location>
</feature>
<sequence>MDEDDAGSEASFDTAVSSLQQEQDPANDELSTATRPGSIVVAGDHSPDTEERLFNNTDNGSLIRRVHRRLELLSLLERCGILAMTALMVWLAYATLSSDSWSRRIAYREDCRRQNETRGLMSDTCADALSEAMPPLPKARSLKAKRWNALTTGYDQIFTCMSNKFWEFLLFPLFGFALREAYRRLHFTHTLQRPHAIVVAYRVWRTSRVYKTLLAAYLTAIAACAASYTIASWPMTGVTPTTSLLTTLHTPATPLLPLYYQVAREGIRWQRDRSIYYFGDGEPWELFLDVRNTYTVCTGDPAIDDDDRDCFEIQYETVDNETRAVQSFVDSAAMCGIRFDYDKHSSLTNLAGLLLGY</sequence>
<keyword evidence="2" id="KW-0472">Membrane</keyword>
<evidence type="ECO:0000313" key="3">
    <source>
        <dbReference type="EMBL" id="KAK5083365.1"/>
    </source>
</evidence>
<reference evidence="3 4" key="1">
    <citation type="submission" date="2023-08" db="EMBL/GenBank/DDBJ databases">
        <title>Black Yeasts Isolated from many extreme environments.</title>
        <authorList>
            <person name="Coleine C."/>
            <person name="Stajich J.E."/>
            <person name="Selbmann L."/>
        </authorList>
    </citation>
    <scope>NUCLEOTIDE SEQUENCE [LARGE SCALE GENOMIC DNA]</scope>
    <source>
        <strain evidence="3 4">CCFEE 5885</strain>
    </source>
</reference>
<keyword evidence="2" id="KW-1133">Transmembrane helix</keyword>
<evidence type="ECO:0000313" key="4">
    <source>
        <dbReference type="Proteomes" id="UP001345013"/>
    </source>
</evidence>
<comment type="caution">
    <text evidence="3">The sequence shown here is derived from an EMBL/GenBank/DDBJ whole genome shotgun (WGS) entry which is preliminary data.</text>
</comment>
<evidence type="ECO:0000256" key="1">
    <source>
        <dbReference type="SAM" id="MobiDB-lite"/>
    </source>
</evidence>
<dbReference type="EMBL" id="JAVRRG010000120">
    <property type="protein sequence ID" value="KAK5083365.1"/>
    <property type="molecule type" value="Genomic_DNA"/>
</dbReference>
<dbReference type="Proteomes" id="UP001345013">
    <property type="component" value="Unassembled WGS sequence"/>
</dbReference>